<dbReference type="EMBL" id="ADWY01002408">
    <property type="protein sequence ID" value="EGH18149.1"/>
    <property type="molecule type" value="Genomic_DNA"/>
</dbReference>
<dbReference type="AlphaFoldDB" id="F3CFV7"/>
<gene>
    <name evidence="1" type="ORF">Pgy4_34886</name>
</gene>
<evidence type="ECO:0000313" key="1">
    <source>
        <dbReference type="EMBL" id="EGH18149.1"/>
    </source>
</evidence>
<accession>F3CFV7</accession>
<reference evidence="1 2" key="1">
    <citation type="journal article" date="2011" name="PLoS Pathog.">
        <title>Dynamic evolution of pathogenicity revealed by sequencing and comparative genomics of 19 Pseudomonas syringae isolates.</title>
        <authorList>
            <person name="Baltrus D.A."/>
            <person name="Nishimura M.T."/>
            <person name="Romanchuk A."/>
            <person name="Chang J.H."/>
            <person name="Mukhtar M.S."/>
            <person name="Cherkis K."/>
            <person name="Roach J."/>
            <person name="Grant S.R."/>
            <person name="Jones C.D."/>
            <person name="Dangl J.L."/>
        </authorList>
    </citation>
    <scope>NUCLEOTIDE SEQUENCE [LARGE SCALE GENOMIC DNA]</scope>
    <source>
        <strain evidence="2">race 4</strain>
    </source>
</reference>
<organism evidence="1 2">
    <name type="scientific">Pseudomonas savastanoi pv. glycinea str. race 4</name>
    <dbReference type="NCBI Taxonomy" id="875330"/>
    <lineage>
        <taxon>Bacteria</taxon>
        <taxon>Pseudomonadati</taxon>
        <taxon>Pseudomonadota</taxon>
        <taxon>Gammaproteobacteria</taxon>
        <taxon>Pseudomonadales</taxon>
        <taxon>Pseudomonadaceae</taxon>
        <taxon>Pseudomonas</taxon>
    </lineage>
</organism>
<protein>
    <submittedName>
        <fullName evidence="1">Uncharacterized protein</fullName>
    </submittedName>
</protein>
<sequence>MRDDAGEHRLLAHWEMSITHQPLLDLFMESRPPQMDDPPRG</sequence>
<dbReference type="Proteomes" id="UP000005466">
    <property type="component" value="Unassembled WGS sequence"/>
</dbReference>
<comment type="caution">
    <text evidence="1">The sequence shown here is derived from an EMBL/GenBank/DDBJ whole genome shotgun (WGS) entry which is preliminary data.</text>
</comment>
<name>F3CFV7_PSESG</name>
<evidence type="ECO:0000313" key="2">
    <source>
        <dbReference type="Proteomes" id="UP000005466"/>
    </source>
</evidence>
<proteinExistence type="predicted"/>
<dbReference type="HOGENOM" id="CLU_3275410_0_0_6"/>
<dbReference type="BioCyc" id="PSYR875330:G11XH-6640-MONOMER"/>